<protein>
    <recommendedName>
        <fullName evidence="11">Membrane insertase YidC/Oxa/ALB C-terminal domain-containing protein</fullName>
    </recommendedName>
</protein>
<dbReference type="Pfam" id="PF02096">
    <property type="entry name" value="60KD_IMP"/>
    <property type="match status" value="1"/>
</dbReference>
<dbReference type="GO" id="GO:0015031">
    <property type="term" value="P:protein transport"/>
    <property type="evidence" value="ECO:0007669"/>
    <property type="project" value="UniProtKB-KW"/>
</dbReference>
<evidence type="ECO:0000256" key="6">
    <source>
        <dbReference type="ARBA" id="ARBA00022989"/>
    </source>
</evidence>
<dbReference type="InterPro" id="IPR001708">
    <property type="entry name" value="YidC/ALB3/OXA1/COX18"/>
</dbReference>
<keyword evidence="4 9" id="KW-0812">Transmembrane</keyword>
<accession>A0A1F5EHP6</accession>
<keyword evidence="6 10" id="KW-1133">Transmembrane helix</keyword>
<dbReference type="CDD" id="cd20070">
    <property type="entry name" value="5TM_YidC_Alb3"/>
    <property type="match status" value="1"/>
</dbReference>
<dbReference type="InterPro" id="IPR047196">
    <property type="entry name" value="YidC_ALB_C"/>
</dbReference>
<name>A0A1F5EHP6_9BACT</name>
<dbReference type="STRING" id="1797582.A2442_00030"/>
<evidence type="ECO:0000259" key="11">
    <source>
        <dbReference type="Pfam" id="PF02096"/>
    </source>
</evidence>
<dbReference type="PANTHER" id="PTHR12428">
    <property type="entry name" value="OXA1"/>
    <property type="match status" value="1"/>
</dbReference>
<feature type="domain" description="Membrane insertase YidC/Oxa/ALB C-terminal" evidence="11">
    <location>
        <begin position="31"/>
        <end position="236"/>
    </location>
</feature>
<feature type="transmembrane region" description="Helical" evidence="10">
    <location>
        <begin position="96"/>
        <end position="116"/>
    </location>
</feature>
<comment type="caution">
    <text evidence="12">The sequence shown here is derived from an EMBL/GenBank/DDBJ whole genome shotgun (WGS) entry which is preliminary data.</text>
</comment>
<dbReference type="NCBIfam" id="TIGR03592">
    <property type="entry name" value="yidC_oxa1_cterm"/>
    <property type="match status" value="1"/>
</dbReference>
<evidence type="ECO:0000256" key="1">
    <source>
        <dbReference type="ARBA" id="ARBA00004651"/>
    </source>
</evidence>
<dbReference type="PANTHER" id="PTHR12428:SF65">
    <property type="entry name" value="CYTOCHROME C OXIDASE ASSEMBLY PROTEIN COX18, MITOCHONDRIAL"/>
    <property type="match status" value="1"/>
</dbReference>
<comment type="subcellular location">
    <subcellularLocation>
        <location evidence="1">Cell membrane</location>
        <topology evidence="1">Multi-pass membrane protein</topology>
    </subcellularLocation>
    <subcellularLocation>
        <location evidence="9">Membrane</location>
        <topology evidence="9">Multi-pass membrane protein</topology>
    </subcellularLocation>
</comment>
<proteinExistence type="inferred from homology"/>
<evidence type="ECO:0000256" key="8">
    <source>
        <dbReference type="ARBA" id="ARBA00023186"/>
    </source>
</evidence>
<keyword evidence="7 10" id="KW-0472">Membrane</keyword>
<dbReference type="EMBL" id="MFAE01000011">
    <property type="protein sequence ID" value="OGD66942.1"/>
    <property type="molecule type" value="Genomic_DNA"/>
</dbReference>
<dbReference type="AlphaFoldDB" id="A0A1F5EHP6"/>
<keyword evidence="3" id="KW-1003">Cell membrane</keyword>
<comment type="similarity">
    <text evidence="9">Belongs to the OXA1/ALB3/YidC family.</text>
</comment>
<evidence type="ECO:0000256" key="5">
    <source>
        <dbReference type="ARBA" id="ARBA00022927"/>
    </source>
</evidence>
<sequence>MFSYIFNTFFYNPIYNGLIFLVSYFSWIDLGIAVVLITIIVKLILFPLTKKSIQAQIKMKEIEPRMVELKEKYKSDKEKQAKEIMALYKNNGINPFASFLLVFAQLPILFALYFVFLSGGLPEVNTDILYSFMKVPEAINVHFLFIVDITQKSLLLALLAGASQFFQIRLIMPKTEPSTNKEKTLKDDLVKNMQMQMKYVMPIIIFFIAYGLSAAIALYWTTSNLFMIGQELYIRKNIKNKTKITKSTKEVNLKYHG</sequence>
<organism evidence="12 13">
    <name type="scientific">Candidatus Campbellbacteria bacterium RIFOXYC2_FULL_35_25</name>
    <dbReference type="NCBI Taxonomy" id="1797582"/>
    <lineage>
        <taxon>Bacteria</taxon>
        <taxon>Candidatus Campbelliibacteriota</taxon>
    </lineage>
</organism>
<dbReference type="GO" id="GO:0032977">
    <property type="term" value="F:membrane insertase activity"/>
    <property type="evidence" value="ECO:0007669"/>
    <property type="project" value="InterPro"/>
</dbReference>
<reference evidence="12 13" key="1">
    <citation type="journal article" date="2016" name="Nat. Commun.">
        <title>Thousands of microbial genomes shed light on interconnected biogeochemical processes in an aquifer system.</title>
        <authorList>
            <person name="Anantharaman K."/>
            <person name="Brown C.T."/>
            <person name="Hug L.A."/>
            <person name="Sharon I."/>
            <person name="Castelle C.J."/>
            <person name="Probst A.J."/>
            <person name="Thomas B.C."/>
            <person name="Singh A."/>
            <person name="Wilkins M.J."/>
            <person name="Karaoz U."/>
            <person name="Brodie E.L."/>
            <person name="Williams K.H."/>
            <person name="Hubbard S.S."/>
            <person name="Banfield J.F."/>
        </authorList>
    </citation>
    <scope>NUCLEOTIDE SEQUENCE [LARGE SCALE GENOMIC DNA]</scope>
</reference>
<dbReference type="GO" id="GO:0005886">
    <property type="term" value="C:plasma membrane"/>
    <property type="evidence" value="ECO:0007669"/>
    <property type="project" value="UniProtKB-SubCell"/>
</dbReference>
<evidence type="ECO:0000313" key="13">
    <source>
        <dbReference type="Proteomes" id="UP000179003"/>
    </source>
</evidence>
<evidence type="ECO:0000256" key="4">
    <source>
        <dbReference type="ARBA" id="ARBA00022692"/>
    </source>
</evidence>
<dbReference type="InterPro" id="IPR028055">
    <property type="entry name" value="YidC/Oxa/ALB_C"/>
</dbReference>
<evidence type="ECO:0000256" key="3">
    <source>
        <dbReference type="ARBA" id="ARBA00022475"/>
    </source>
</evidence>
<evidence type="ECO:0000313" key="12">
    <source>
        <dbReference type="EMBL" id="OGD66942.1"/>
    </source>
</evidence>
<evidence type="ECO:0000256" key="10">
    <source>
        <dbReference type="SAM" id="Phobius"/>
    </source>
</evidence>
<keyword evidence="8" id="KW-0143">Chaperone</keyword>
<dbReference type="Proteomes" id="UP000179003">
    <property type="component" value="Unassembled WGS sequence"/>
</dbReference>
<feature type="transmembrane region" description="Helical" evidence="10">
    <location>
        <begin position="199"/>
        <end position="220"/>
    </location>
</feature>
<feature type="transmembrane region" description="Helical" evidence="10">
    <location>
        <begin position="20"/>
        <end position="45"/>
    </location>
</feature>
<dbReference type="GO" id="GO:0051205">
    <property type="term" value="P:protein insertion into membrane"/>
    <property type="evidence" value="ECO:0007669"/>
    <property type="project" value="TreeGrafter"/>
</dbReference>
<gene>
    <name evidence="12" type="ORF">A2442_00030</name>
</gene>
<evidence type="ECO:0000256" key="2">
    <source>
        <dbReference type="ARBA" id="ARBA00022448"/>
    </source>
</evidence>
<keyword evidence="5" id="KW-0653">Protein transport</keyword>
<evidence type="ECO:0000256" key="9">
    <source>
        <dbReference type="RuleBase" id="RU003945"/>
    </source>
</evidence>
<keyword evidence="2" id="KW-0813">Transport</keyword>
<evidence type="ECO:0000256" key="7">
    <source>
        <dbReference type="ARBA" id="ARBA00023136"/>
    </source>
</evidence>